<dbReference type="InterPro" id="IPR036388">
    <property type="entry name" value="WH-like_DNA-bd_sf"/>
</dbReference>
<keyword evidence="2" id="KW-0238">DNA-binding</keyword>
<dbReference type="InterPro" id="IPR002577">
    <property type="entry name" value="HTH_HxlR"/>
</dbReference>
<evidence type="ECO:0000256" key="3">
    <source>
        <dbReference type="ARBA" id="ARBA00023163"/>
    </source>
</evidence>
<dbReference type="PANTHER" id="PTHR33204:SF37">
    <property type="entry name" value="HTH-TYPE TRANSCRIPTIONAL REGULATOR YODB"/>
    <property type="match status" value="1"/>
</dbReference>
<dbReference type="InterPro" id="IPR036390">
    <property type="entry name" value="WH_DNA-bd_sf"/>
</dbReference>
<organism evidence="5 6">
    <name type="scientific">Mesorhizobium zhangyense</name>
    <dbReference type="NCBI Taxonomy" id="1776730"/>
    <lineage>
        <taxon>Bacteria</taxon>
        <taxon>Pseudomonadati</taxon>
        <taxon>Pseudomonadota</taxon>
        <taxon>Alphaproteobacteria</taxon>
        <taxon>Hyphomicrobiales</taxon>
        <taxon>Phyllobacteriaceae</taxon>
        <taxon>Mesorhizobium</taxon>
    </lineage>
</organism>
<keyword evidence="6" id="KW-1185">Reference proteome</keyword>
<dbReference type="GO" id="GO:0003677">
    <property type="term" value="F:DNA binding"/>
    <property type="evidence" value="ECO:0007669"/>
    <property type="project" value="UniProtKB-KW"/>
</dbReference>
<proteinExistence type="predicted"/>
<comment type="caution">
    <text evidence="5">The sequence shown here is derived from an EMBL/GenBank/DDBJ whole genome shotgun (WGS) entry which is preliminary data.</text>
</comment>
<name>A0A7C9R4A4_9HYPH</name>
<dbReference type="Gene3D" id="1.10.10.10">
    <property type="entry name" value="Winged helix-like DNA-binding domain superfamily/Winged helix DNA-binding domain"/>
    <property type="match status" value="1"/>
</dbReference>
<evidence type="ECO:0000256" key="1">
    <source>
        <dbReference type="ARBA" id="ARBA00023015"/>
    </source>
</evidence>
<dbReference type="Pfam" id="PF01638">
    <property type="entry name" value="HxlR"/>
    <property type="match status" value="1"/>
</dbReference>
<evidence type="ECO:0000256" key="2">
    <source>
        <dbReference type="ARBA" id="ARBA00023125"/>
    </source>
</evidence>
<keyword evidence="3" id="KW-0804">Transcription</keyword>
<dbReference type="AlphaFoldDB" id="A0A7C9R4A4"/>
<keyword evidence="1" id="KW-0805">Transcription regulation</keyword>
<accession>A0A7C9R4A4</accession>
<dbReference type="SUPFAM" id="SSF46785">
    <property type="entry name" value="Winged helix' DNA-binding domain"/>
    <property type="match status" value="1"/>
</dbReference>
<reference evidence="5 6" key="1">
    <citation type="submission" date="2020-02" db="EMBL/GenBank/DDBJ databases">
        <title>Genome sequence of the type strain CGMCC 1.15528 of Mesorhizobium zhangyense.</title>
        <authorList>
            <person name="Gao J."/>
            <person name="Sun J."/>
        </authorList>
    </citation>
    <scope>NUCLEOTIDE SEQUENCE [LARGE SCALE GENOMIC DNA]</scope>
    <source>
        <strain evidence="5 6">CGMCC 1.15528</strain>
    </source>
</reference>
<dbReference type="PANTHER" id="PTHR33204">
    <property type="entry name" value="TRANSCRIPTIONAL REGULATOR, MARR FAMILY"/>
    <property type="match status" value="1"/>
</dbReference>
<dbReference type="Proteomes" id="UP000481252">
    <property type="component" value="Unassembled WGS sequence"/>
</dbReference>
<dbReference type="EMBL" id="JAAKZG010000001">
    <property type="protein sequence ID" value="NGN39555.1"/>
    <property type="molecule type" value="Genomic_DNA"/>
</dbReference>
<evidence type="ECO:0000313" key="5">
    <source>
        <dbReference type="EMBL" id="NGN39555.1"/>
    </source>
</evidence>
<sequence length="171" mass="19255">MDAAHRSGCPINLSLEVFGDKWSLLILRDMIFGGKRHFRELLRSEEGISSNILADRMKMLLEEGMLTKTDDPSHKQKAIYSLTEKAIELVPIMAHLGAWGRKWLPVSEDLSIRARLLEEGGLPMWEKFMAELRVEQLGAPNTISGPTVRQTLQAAYLEVVARQQAERATAN</sequence>
<dbReference type="RefSeq" id="WP_165113209.1">
    <property type="nucleotide sequence ID" value="NZ_JAAKZG010000001.1"/>
</dbReference>
<gene>
    <name evidence="5" type="ORF">G6N74_00600</name>
</gene>
<evidence type="ECO:0000259" key="4">
    <source>
        <dbReference type="PROSITE" id="PS51118"/>
    </source>
</evidence>
<evidence type="ECO:0000313" key="6">
    <source>
        <dbReference type="Proteomes" id="UP000481252"/>
    </source>
</evidence>
<feature type="domain" description="HTH hxlR-type" evidence="4">
    <location>
        <begin position="9"/>
        <end position="108"/>
    </location>
</feature>
<protein>
    <submittedName>
        <fullName evidence="5">Helix-turn-helix transcriptional regulator</fullName>
    </submittedName>
</protein>
<dbReference type="PROSITE" id="PS51118">
    <property type="entry name" value="HTH_HXLR"/>
    <property type="match status" value="1"/>
</dbReference>